<dbReference type="UCSC" id="CG9162-RA">
    <property type="organism name" value="d. melanogaster"/>
</dbReference>
<proteinExistence type="evidence at transcript level"/>
<accession>Q95TB9</accession>
<feature type="compositionally biased region" description="Polar residues" evidence="1">
    <location>
        <begin position="28"/>
        <end position="43"/>
    </location>
</feature>
<dbReference type="EMBL" id="AY060240">
    <property type="protein sequence ID" value="AAL25279.1"/>
    <property type="molecule type" value="mRNA"/>
</dbReference>
<feature type="compositionally biased region" description="Basic residues" evidence="1">
    <location>
        <begin position="1"/>
        <end position="12"/>
    </location>
</feature>
<evidence type="ECO:0000256" key="1">
    <source>
        <dbReference type="SAM" id="MobiDB-lite"/>
    </source>
</evidence>
<evidence type="ECO:0000313" key="2">
    <source>
        <dbReference type="EMBL" id="AAL25279.1"/>
    </source>
</evidence>
<gene>
    <name evidence="2" type="ORF">CG9162</name>
</gene>
<feature type="region of interest" description="Disordered" evidence="1">
    <location>
        <begin position="1"/>
        <end position="48"/>
    </location>
</feature>
<dbReference type="AlphaFoldDB" id="Q9VMH6"/>
<protein>
    <submittedName>
        <fullName evidence="2">GH05093p</fullName>
    </submittedName>
</protein>
<organism evidence="2">
    <name type="scientific">Drosophila melanogaster</name>
    <name type="common">Fruit fly</name>
    <dbReference type="NCBI Taxonomy" id="7227"/>
    <lineage>
        <taxon>Eukaryota</taxon>
        <taxon>Metazoa</taxon>
        <taxon>Ecdysozoa</taxon>
        <taxon>Arthropoda</taxon>
        <taxon>Hexapoda</taxon>
        <taxon>Insecta</taxon>
        <taxon>Pterygota</taxon>
        <taxon>Neoptera</taxon>
        <taxon>Endopterygota</taxon>
        <taxon>Diptera</taxon>
        <taxon>Brachycera</taxon>
        <taxon>Muscomorpha</taxon>
        <taxon>Ephydroidea</taxon>
        <taxon>Drosophilidae</taxon>
        <taxon>Drosophila</taxon>
        <taxon>Sophophora</taxon>
    </lineage>
</organism>
<sequence length="123" mass="13308">MKKKRAHTHSLTHAHTQVQATRSRKANSGKSKNQAARPQQLQRSMDAERRSAGKCCLAIISRSIVGRRSVSERSGVGEGCSQHVQAINATCNVGRQCTGFRHPMSIANGRGRAMVCDARVGGQ</sequence>
<accession>Q9VMH6</accession>
<name>Q9VMH6_DROME</name>
<reference evidence="2" key="1">
    <citation type="submission" date="2001-10" db="EMBL/GenBank/DDBJ databases">
        <authorList>
            <person name="Stapleton M."/>
            <person name="Brokstein P."/>
            <person name="Hong L."/>
            <person name="Agbayani A."/>
            <person name="Carlson J."/>
            <person name="Champe M."/>
            <person name="Chavez C."/>
            <person name="Dorsett V."/>
            <person name="Farfan D."/>
            <person name="Frise E."/>
            <person name="George R."/>
            <person name="Gonzalez M."/>
            <person name="Guarin H."/>
            <person name="Li P."/>
            <person name="Liao G."/>
            <person name="Miranda A."/>
            <person name="Mungall C.J."/>
            <person name="Nunoo J."/>
            <person name="Pacleb J."/>
            <person name="Paragas V."/>
            <person name="Park S."/>
            <person name="Phouanenavong S."/>
            <person name="Wan K."/>
            <person name="Yu C."/>
            <person name="Lewis S.E."/>
            <person name="Rubin G.M."/>
            <person name="Celniker S."/>
        </authorList>
    </citation>
    <scope>NUCLEOTIDE SEQUENCE</scope>
    <source>
        <strain evidence="2">Berkeley</strain>
    </source>
</reference>